<dbReference type="SUPFAM" id="SSF46565">
    <property type="entry name" value="Chaperone J-domain"/>
    <property type="match status" value="1"/>
</dbReference>
<dbReference type="Proteomes" id="UP000284842">
    <property type="component" value="Unassembled WGS sequence"/>
</dbReference>
<dbReference type="GO" id="GO:0005737">
    <property type="term" value="C:cytoplasm"/>
    <property type="evidence" value="ECO:0007669"/>
    <property type="project" value="TreeGrafter"/>
</dbReference>
<dbReference type="OrthoDB" id="10256793at2759"/>
<evidence type="ECO:0000259" key="9">
    <source>
        <dbReference type="PROSITE" id="PS50076"/>
    </source>
</evidence>
<dbReference type="Pfam" id="PF00684">
    <property type="entry name" value="DnaJ_CXXCXGXG"/>
    <property type="match status" value="1"/>
</dbReference>
<dbReference type="InterPro" id="IPR001623">
    <property type="entry name" value="DnaJ_domain"/>
</dbReference>
<dbReference type="InterPro" id="IPR008971">
    <property type="entry name" value="HSP40/DnaJ_pept-bd"/>
</dbReference>
<dbReference type="InterPro" id="IPR001305">
    <property type="entry name" value="HSP_DnaJ_Cys-rich_dom"/>
</dbReference>
<dbReference type="PRINTS" id="PR00625">
    <property type="entry name" value="JDOMAIN"/>
</dbReference>
<evidence type="ECO:0000256" key="7">
    <source>
        <dbReference type="PROSITE-ProRule" id="PRU00546"/>
    </source>
</evidence>
<dbReference type="Gene3D" id="2.60.260.20">
    <property type="entry name" value="Urease metallochaperone UreE, N-terminal domain"/>
    <property type="match status" value="2"/>
</dbReference>
<evidence type="ECO:0000256" key="5">
    <source>
        <dbReference type="ARBA" id="ARBA00023186"/>
    </source>
</evidence>
<evidence type="ECO:0000313" key="12">
    <source>
        <dbReference type="Proteomes" id="UP000284842"/>
    </source>
</evidence>
<dbReference type="EMBL" id="NHTK01006120">
    <property type="protein sequence ID" value="PPQ63511.1"/>
    <property type="molecule type" value="Genomic_DNA"/>
</dbReference>
<dbReference type="CDD" id="cd10747">
    <property type="entry name" value="DnaJ_C"/>
    <property type="match status" value="1"/>
</dbReference>
<dbReference type="PROSITE" id="PS51188">
    <property type="entry name" value="ZF_CR"/>
    <property type="match status" value="1"/>
</dbReference>
<dbReference type="Gene3D" id="2.170.270.10">
    <property type="entry name" value="SET domain"/>
    <property type="match status" value="1"/>
</dbReference>
<evidence type="ECO:0000256" key="3">
    <source>
        <dbReference type="ARBA" id="ARBA00022771"/>
    </source>
</evidence>
<organism evidence="11 12">
    <name type="scientific">Panaeolus cyanescens</name>
    <dbReference type="NCBI Taxonomy" id="181874"/>
    <lineage>
        <taxon>Eukaryota</taxon>
        <taxon>Fungi</taxon>
        <taxon>Dikarya</taxon>
        <taxon>Basidiomycota</taxon>
        <taxon>Agaricomycotina</taxon>
        <taxon>Agaricomycetes</taxon>
        <taxon>Agaricomycetidae</taxon>
        <taxon>Agaricales</taxon>
        <taxon>Agaricineae</taxon>
        <taxon>Galeropsidaceae</taxon>
        <taxon>Panaeolus</taxon>
    </lineage>
</organism>
<dbReference type="GO" id="GO:0008270">
    <property type="term" value="F:zinc ion binding"/>
    <property type="evidence" value="ECO:0007669"/>
    <property type="project" value="UniProtKB-KW"/>
</dbReference>
<dbReference type="HAMAP" id="MF_01152">
    <property type="entry name" value="DnaJ"/>
    <property type="match status" value="1"/>
</dbReference>
<dbReference type="SUPFAM" id="SSF49493">
    <property type="entry name" value="HSP40/DnaJ peptide-binding domain"/>
    <property type="match status" value="2"/>
</dbReference>
<dbReference type="FunFam" id="2.60.260.20:FF:000005">
    <property type="entry name" value="Chaperone protein dnaJ 1, mitochondrial"/>
    <property type="match status" value="1"/>
</dbReference>
<reference evidence="11 12" key="1">
    <citation type="journal article" date="2018" name="Evol. Lett.">
        <title>Horizontal gene cluster transfer increased hallucinogenic mushroom diversity.</title>
        <authorList>
            <person name="Reynolds H.T."/>
            <person name="Vijayakumar V."/>
            <person name="Gluck-Thaler E."/>
            <person name="Korotkin H.B."/>
            <person name="Matheny P.B."/>
            <person name="Slot J.C."/>
        </authorList>
    </citation>
    <scope>NUCLEOTIDE SEQUENCE [LARGE SCALE GENOMIC DNA]</scope>
    <source>
        <strain evidence="11 12">2629</strain>
    </source>
</reference>
<dbReference type="PROSITE" id="PS00636">
    <property type="entry name" value="DNAJ_1"/>
    <property type="match status" value="1"/>
</dbReference>
<dbReference type="STRING" id="181874.A0A409V9R9"/>
<keyword evidence="1 7" id="KW-0479">Metal-binding</keyword>
<dbReference type="PANTHER" id="PTHR43096">
    <property type="entry name" value="DNAJ HOMOLOG 1, MITOCHONDRIAL-RELATED"/>
    <property type="match status" value="1"/>
</dbReference>
<dbReference type="CDD" id="cd06257">
    <property type="entry name" value="DnaJ"/>
    <property type="match status" value="1"/>
</dbReference>
<feature type="domain" description="CR-type" evidence="10">
    <location>
        <begin position="333"/>
        <end position="414"/>
    </location>
</feature>
<accession>A0A409V9R9</accession>
<dbReference type="Gene3D" id="1.10.287.110">
    <property type="entry name" value="DnaJ domain"/>
    <property type="match status" value="1"/>
</dbReference>
<feature type="domain" description="J" evidence="9">
    <location>
        <begin position="181"/>
        <end position="245"/>
    </location>
</feature>
<evidence type="ECO:0000256" key="8">
    <source>
        <dbReference type="SAM" id="MobiDB-lite"/>
    </source>
</evidence>
<sequence length="602" mass="64902">MSKKVTKPKPWPQNIEYIRELRYHQSVLPATRRQLQEQQSTGGLFLPASHKQVKVIIRSITDSSHPACGQFGLFAAQKIPSNTHIIDYLGEVHCDERLESDYDLSLCRLSDDVSVGIDASCMGNEARFVNDYRGISTRANAPPFNFHFIPLLYLTNNSSIKRPADKRSIHATAPRCAAQKNPYDVLGVKKDATAAEIKKTYFALARKYHPDTNPDKGAQEKFVEIQEAYDTLKDEKKRAAYDQYGSASQQPGFDPNAFSNMRGFPGGGGFGGGFGPFGSGFGQSSRFDSQGSDLFEQLFGSFAGAGRPGRSTRSRGSDVEVSMTVSFLEACKGTKKKVTITPITDCMTCSGTGLKKDVKKTTCSTCGGTGTRTFVIDSGFQMASTCNACSGAGSTIPRGGECSSCEGVGKVRTRQQITVNVPIGAEGGMTLRIPNAGDAPLLGTGPKGDLLVRLDVAPSSVFTRQGGNLHYQARIPFHRALLGGIVRVPTLEGEVDVRVPGGTQQGEEMVLKGRGVPYLHGGGIGDLFVKFYLQLPRSLTKRQRALLEAYADEVEKKSTGTSAGSSPKSESKEDPLSVDNDETKTAAEPEAETEEDTKRATG</sequence>
<evidence type="ECO:0000259" key="10">
    <source>
        <dbReference type="PROSITE" id="PS51188"/>
    </source>
</evidence>
<gene>
    <name evidence="11" type="ORF">CVT24_004739</name>
</gene>
<dbReference type="GO" id="GO:0009408">
    <property type="term" value="P:response to heat"/>
    <property type="evidence" value="ECO:0007669"/>
    <property type="project" value="InterPro"/>
</dbReference>
<keyword evidence="2" id="KW-0677">Repeat</keyword>
<keyword evidence="3 7" id="KW-0863">Zinc-finger</keyword>
<comment type="caution">
    <text evidence="11">The sequence shown here is derived from an EMBL/GenBank/DDBJ whole genome shotgun (WGS) entry which is preliminary data.</text>
</comment>
<evidence type="ECO:0000313" key="11">
    <source>
        <dbReference type="EMBL" id="PPQ63511.1"/>
    </source>
</evidence>
<dbReference type="Gene3D" id="2.10.230.10">
    <property type="entry name" value="Heat shock protein DnaJ, cysteine-rich domain"/>
    <property type="match status" value="1"/>
</dbReference>
<name>A0A409V9R9_9AGAR</name>
<dbReference type="InterPro" id="IPR036869">
    <property type="entry name" value="J_dom_sf"/>
</dbReference>
<dbReference type="InterPro" id="IPR012724">
    <property type="entry name" value="DnaJ"/>
</dbReference>
<keyword evidence="4 7" id="KW-0862">Zinc</keyword>
<dbReference type="SUPFAM" id="SSF82199">
    <property type="entry name" value="SET domain"/>
    <property type="match status" value="1"/>
</dbReference>
<evidence type="ECO:0000256" key="1">
    <source>
        <dbReference type="ARBA" id="ARBA00022723"/>
    </source>
</evidence>
<evidence type="ECO:0000256" key="2">
    <source>
        <dbReference type="ARBA" id="ARBA00022737"/>
    </source>
</evidence>
<proteinExistence type="inferred from homology"/>
<dbReference type="InterPro" id="IPR046341">
    <property type="entry name" value="SET_dom_sf"/>
</dbReference>
<dbReference type="GO" id="GO:0042026">
    <property type="term" value="P:protein refolding"/>
    <property type="evidence" value="ECO:0007669"/>
    <property type="project" value="TreeGrafter"/>
</dbReference>
<evidence type="ECO:0000256" key="4">
    <source>
        <dbReference type="ARBA" id="ARBA00022833"/>
    </source>
</evidence>
<dbReference type="FunCoup" id="A0A409V9R9">
    <property type="interactions" value="369"/>
</dbReference>
<dbReference type="Pfam" id="PF00226">
    <property type="entry name" value="DnaJ"/>
    <property type="match status" value="1"/>
</dbReference>
<feature type="compositionally biased region" description="Polar residues" evidence="8">
    <location>
        <begin position="559"/>
        <end position="568"/>
    </location>
</feature>
<dbReference type="InParanoid" id="A0A409V9R9"/>
<dbReference type="Pfam" id="PF01556">
    <property type="entry name" value="DnaJ_C"/>
    <property type="match status" value="1"/>
</dbReference>
<keyword evidence="12" id="KW-1185">Reference proteome</keyword>
<dbReference type="InterPro" id="IPR036410">
    <property type="entry name" value="HSP_DnaJ_Cys-rich_dom_sf"/>
</dbReference>
<dbReference type="SUPFAM" id="SSF57938">
    <property type="entry name" value="DnaJ/Hsp40 cysteine-rich domain"/>
    <property type="match status" value="1"/>
</dbReference>
<protein>
    <recommendedName>
        <fullName evidence="6">DnaJ homolog 1, mitochondrial</fullName>
    </recommendedName>
</protein>
<feature type="region of interest" description="Disordered" evidence="8">
    <location>
        <begin position="551"/>
        <end position="602"/>
    </location>
</feature>
<dbReference type="PROSITE" id="PS50076">
    <property type="entry name" value="DNAJ_2"/>
    <property type="match status" value="1"/>
</dbReference>
<feature type="zinc finger region" description="CR-type" evidence="7">
    <location>
        <begin position="333"/>
        <end position="414"/>
    </location>
</feature>
<dbReference type="InterPro" id="IPR018253">
    <property type="entry name" value="DnaJ_domain_CS"/>
</dbReference>
<dbReference type="CDD" id="cd10719">
    <property type="entry name" value="DnaJ_zf"/>
    <property type="match status" value="1"/>
</dbReference>
<evidence type="ECO:0000256" key="6">
    <source>
        <dbReference type="ARBA" id="ARBA00072890"/>
    </source>
</evidence>
<dbReference type="GO" id="GO:0031072">
    <property type="term" value="F:heat shock protein binding"/>
    <property type="evidence" value="ECO:0007669"/>
    <property type="project" value="InterPro"/>
</dbReference>
<dbReference type="GO" id="GO:0051082">
    <property type="term" value="F:unfolded protein binding"/>
    <property type="evidence" value="ECO:0007669"/>
    <property type="project" value="InterPro"/>
</dbReference>
<feature type="compositionally biased region" description="Basic and acidic residues" evidence="8">
    <location>
        <begin position="569"/>
        <end position="587"/>
    </location>
</feature>
<dbReference type="InterPro" id="IPR002939">
    <property type="entry name" value="DnaJ_C"/>
</dbReference>
<dbReference type="PANTHER" id="PTHR43096:SF52">
    <property type="entry name" value="DNAJ HOMOLOG 1, MITOCHONDRIAL-RELATED"/>
    <property type="match status" value="1"/>
</dbReference>
<dbReference type="FunFam" id="2.10.230.10:FF:000001">
    <property type="entry name" value="DnaJ subfamily A member 2"/>
    <property type="match status" value="1"/>
</dbReference>
<dbReference type="AlphaFoldDB" id="A0A409V9R9"/>
<dbReference type="SMART" id="SM00271">
    <property type="entry name" value="DnaJ"/>
    <property type="match status" value="1"/>
</dbReference>
<keyword evidence="5" id="KW-0143">Chaperone</keyword>
<dbReference type="GO" id="GO:0005524">
    <property type="term" value="F:ATP binding"/>
    <property type="evidence" value="ECO:0007669"/>
    <property type="project" value="InterPro"/>
</dbReference>